<evidence type="ECO:0000313" key="1">
    <source>
        <dbReference type="EMBL" id="CEN34010.1"/>
    </source>
</evidence>
<reference evidence="1 2" key="1">
    <citation type="submission" date="2015-01" db="EMBL/GenBank/DDBJ databases">
        <authorList>
            <person name="Xiang T."/>
            <person name="Song Y."/>
            <person name="Huang L."/>
            <person name="Wang B."/>
            <person name="Wu P."/>
        </authorList>
    </citation>
    <scope>NUCLEOTIDE SEQUENCE [LARGE SCALE GENOMIC DNA]</scope>
    <source>
        <strain evidence="1 2">Ccy74</strain>
    </source>
</reference>
<dbReference type="EMBL" id="CDOG01000002">
    <property type="protein sequence ID" value="CEN34010.1"/>
    <property type="molecule type" value="Genomic_DNA"/>
</dbReference>
<protein>
    <submittedName>
        <fullName evidence="1">Uncharacterized protein</fullName>
    </submittedName>
</protein>
<proteinExistence type="predicted"/>
<sequence>MLLRCKTNSYFAVKKFFSAFLVSLTQNNSIHLILCEIFKPSVQKISLYSLFLKIL</sequence>
<organism evidence="1 2">
    <name type="scientific">Capnocytophaga cynodegmi</name>
    <dbReference type="NCBI Taxonomy" id="28189"/>
    <lineage>
        <taxon>Bacteria</taxon>
        <taxon>Pseudomonadati</taxon>
        <taxon>Bacteroidota</taxon>
        <taxon>Flavobacteriia</taxon>
        <taxon>Flavobacteriales</taxon>
        <taxon>Flavobacteriaceae</taxon>
        <taxon>Capnocytophaga</taxon>
    </lineage>
</organism>
<dbReference type="Proteomes" id="UP000038083">
    <property type="component" value="Unassembled WGS sequence"/>
</dbReference>
<gene>
    <name evidence="1" type="ORF">CCYN74_100013</name>
</gene>
<evidence type="ECO:0000313" key="2">
    <source>
        <dbReference type="Proteomes" id="UP000038083"/>
    </source>
</evidence>
<accession>A0A0B7H3P1</accession>
<name>A0A0B7H3P1_9FLAO</name>
<dbReference type="AlphaFoldDB" id="A0A0B7H3P1"/>